<dbReference type="Gene3D" id="2.20.70.10">
    <property type="match status" value="1"/>
</dbReference>
<accession>A0ABN9WRE9</accession>
<name>A0ABN9WRE9_9DINO</name>
<gene>
    <name evidence="3" type="ORF">PCOR1329_LOCUS68911</name>
</gene>
<dbReference type="InterPro" id="IPR053233">
    <property type="entry name" value="ABRA-related"/>
</dbReference>
<dbReference type="InterPro" id="IPR001202">
    <property type="entry name" value="WW_dom"/>
</dbReference>
<feature type="non-terminal residue" evidence="3">
    <location>
        <position position="141"/>
    </location>
</feature>
<dbReference type="PANTHER" id="PTHR21715:SF0">
    <property type="entry name" value="RH04127P"/>
    <property type="match status" value="1"/>
</dbReference>
<reference evidence="3" key="1">
    <citation type="submission" date="2023-10" db="EMBL/GenBank/DDBJ databases">
        <authorList>
            <person name="Chen Y."/>
            <person name="Shah S."/>
            <person name="Dougan E. K."/>
            <person name="Thang M."/>
            <person name="Chan C."/>
        </authorList>
    </citation>
    <scope>NUCLEOTIDE SEQUENCE [LARGE SCALE GENOMIC DNA]</scope>
</reference>
<dbReference type="SUPFAM" id="SSF51045">
    <property type="entry name" value="WW domain"/>
    <property type="match status" value="1"/>
</dbReference>
<sequence length="141" mass="16003">MMEYVRGLGLDPLAEPDLLWAADGAFNAELPPGWSEHQDGQGRVYFHNASSGESTWRHPHEDRFREAVSLQGSRPDGLELGQEIAAIEEDVHRELADWAEFHDERGDLWFHNSRTNESTRADPRPGAYHALYARPARRAAE</sequence>
<evidence type="ECO:0000313" key="4">
    <source>
        <dbReference type="Proteomes" id="UP001189429"/>
    </source>
</evidence>
<dbReference type="SMART" id="SM00456">
    <property type="entry name" value="WW"/>
    <property type="match status" value="2"/>
</dbReference>
<dbReference type="EMBL" id="CAUYUJ010019016">
    <property type="protein sequence ID" value="CAK0888051.1"/>
    <property type="molecule type" value="Genomic_DNA"/>
</dbReference>
<protein>
    <recommendedName>
        <fullName evidence="2">WW domain-containing protein</fullName>
    </recommendedName>
</protein>
<dbReference type="PROSITE" id="PS50020">
    <property type="entry name" value="WW_DOMAIN_2"/>
    <property type="match status" value="1"/>
</dbReference>
<evidence type="ECO:0000256" key="1">
    <source>
        <dbReference type="SAM" id="MobiDB-lite"/>
    </source>
</evidence>
<evidence type="ECO:0000259" key="2">
    <source>
        <dbReference type="PROSITE" id="PS50020"/>
    </source>
</evidence>
<dbReference type="Proteomes" id="UP001189429">
    <property type="component" value="Unassembled WGS sequence"/>
</dbReference>
<keyword evidence="4" id="KW-1185">Reference proteome</keyword>
<dbReference type="CDD" id="cd00201">
    <property type="entry name" value="WW"/>
    <property type="match status" value="1"/>
</dbReference>
<dbReference type="PANTHER" id="PTHR21715">
    <property type="entry name" value="RH04127P"/>
    <property type="match status" value="1"/>
</dbReference>
<proteinExistence type="predicted"/>
<dbReference type="Pfam" id="PF00397">
    <property type="entry name" value="WW"/>
    <property type="match status" value="1"/>
</dbReference>
<feature type="domain" description="WW" evidence="2">
    <location>
        <begin position="28"/>
        <end position="61"/>
    </location>
</feature>
<evidence type="ECO:0000313" key="3">
    <source>
        <dbReference type="EMBL" id="CAK0888051.1"/>
    </source>
</evidence>
<comment type="caution">
    <text evidence="3">The sequence shown here is derived from an EMBL/GenBank/DDBJ whole genome shotgun (WGS) entry which is preliminary data.</text>
</comment>
<feature type="region of interest" description="Disordered" evidence="1">
    <location>
        <begin position="116"/>
        <end position="141"/>
    </location>
</feature>
<dbReference type="InterPro" id="IPR036020">
    <property type="entry name" value="WW_dom_sf"/>
</dbReference>
<organism evidence="3 4">
    <name type="scientific">Prorocentrum cordatum</name>
    <dbReference type="NCBI Taxonomy" id="2364126"/>
    <lineage>
        <taxon>Eukaryota</taxon>
        <taxon>Sar</taxon>
        <taxon>Alveolata</taxon>
        <taxon>Dinophyceae</taxon>
        <taxon>Prorocentrales</taxon>
        <taxon>Prorocentraceae</taxon>
        <taxon>Prorocentrum</taxon>
    </lineage>
</organism>